<evidence type="ECO:0000259" key="3">
    <source>
        <dbReference type="Pfam" id="PF26589"/>
    </source>
</evidence>
<dbReference type="Pfam" id="PF26590">
    <property type="entry name" value="DUF8186_M"/>
    <property type="match status" value="1"/>
</dbReference>
<proteinExistence type="predicted"/>
<dbReference type="InterPro" id="IPR058910">
    <property type="entry name" value="DUF8186_M"/>
</dbReference>
<keyword evidence="2" id="KW-0812">Transmembrane</keyword>
<accession>A0AAW4PFR6</accession>
<dbReference type="EMBL" id="RKLT01000012">
    <property type="protein sequence ID" value="MBX0296927.1"/>
    <property type="molecule type" value="Genomic_DNA"/>
</dbReference>
<keyword evidence="2" id="KW-0472">Membrane</keyword>
<dbReference type="AlphaFoldDB" id="A0AAW4PFR6"/>
<reference evidence="5 6" key="1">
    <citation type="submission" date="2021-06" db="EMBL/GenBank/DDBJ databases">
        <title>Halomicroarcula sp. a new haloarchaeum isolated from saline soil.</title>
        <authorList>
            <person name="Duran-Viseras A."/>
            <person name="Sanchez-Porro C."/>
            <person name="Ventosa A."/>
        </authorList>
    </citation>
    <scope>NUCLEOTIDE SEQUENCE [LARGE SCALE GENOMIC DNA]</scope>
    <source>
        <strain evidence="5 6">F27</strain>
    </source>
</reference>
<evidence type="ECO:0000313" key="5">
    <source>
        <dbReference type="EMBL" id="MBX0296927.1"/>
    </source>
</evidence>
<comment type="caution">
    <text evidence="5">The sequence shown here is derived from an EMBL/GenBank/DDBJ whole genome shotgun (WGS) entry which is preliminary data.</text>
</comment>
<dbReference type="Proteomes" id="UP001430455">
    <property type="component" value="Unassembled WGS sequence"/>
</dbReference>
<organism evidence="5 6">
    <name type="scientific">Haloarcula nitratireducens</name>
    <dbReference type="NCBI Taxonomy" id="2487749"/>
    <lineage>
        <taxon>Archaea</taxon>
        <taxon>Methanobacteriati</taxon>
        <taxon>Methanobacteriota</taxon>
        <taxon>Stenosarchaea group</taxon>
        <taxon>Halobacteria</taxon>
        <taxon>Halobacteriales</taxon>
        <taxon>Haloarculaceae</taxon>
        <taxon>Haloarcula</taxon>
    </lineage>
</organism>
<keyword evidence="6" id="KW-1185">Reference proteome</keyword>
<name>A0AAW4PFR6_9EURY</name>
<evidence type="ECO:0000256" key="2">
    <source>
        <dbReference type="SAM" id="Phobius"/>
    </source>
</evidence>
<protein>
    <submittedName>
        <fullName evidence="5">Uncharacterized protein</fullName>
    </submittedName>
</protein>
<dbReference type="InterPro" id="IPR058499">
    <property type="entry name" value="DUF8186"/>
</dbReference>
<gene>
    <name evidence="5" type="ORF">EGH23_18780</name>
</gene>
<feature type="compositionally biased region" description="Polar residues" evidence="1">
    <location>
        <begin position="1"/>
        <end position="12"/>
    </location>
</feature>
<evidence type="ECO:0000256" key="1">
    <source>
        <dbReference type="SAM" id="MobiDB-lite"/>
    </source>
</evidence>
<feature type="transmembrane region" description="Helical" evidence="2">
    <location>
        <begin position="487"/>
        <end position="508"/>
    </location>
</feature>
<sequence>MSNESADSSTSPAGHIACSGDVTFRKPPAVEAWNDRELERYNNSSQSRYPARVESTDSLVANTSYVEIFSINPSTVVHTETGVTQYVRPNGTVRTVGSYNGSALGCANTSDSCVLESVSVNEVGLYANGTRQDTATSPTAELQYRNLTGPTTLTVRLSLAVTVNQTTVTGDSNITTYNRTLRDSRQVTAYEVTPSDVEVSLANHRNSTGASLAVPQLWRSVTFETGDVVYSRWRFYTRSPPGWERWNTSSGTNVSSAQRVRPLQVHAIPARQGPLANLDQHSLARDAQFFQFGDDYDRIQREFVVSYRNGTTANKSQLPVEVQLTQSRTHTRTERFTLRANDTHPLSDYRSPTVHGIVRGERAESRLSTTAVVDAYPANMSATVVNRTTNGTTLAVTVRSTRGYPVDFGNVTVVARNSTRTHTLNPGERGAFNITVPERALDRVTLTYSSKYYWWEQGNPVVSDIVATERTTTAEWLEAGHPKFVDIANIVVVTILWFLPLGLLLYGFDVWTNGRLLGVYSS</sequence>
<feature type="domain" description="DUF8186" evidence="3">
    <location>
        <begin position="42"/>
        <end position="190"/>
    </location>
</feature>
<evidence type="ECO:0000259" key="4">
    <source>
        <dbReference type="Pfam" id="PF26590"/>
    </source>
</evidence>
<evidence type="ECO:0000313" key="6">
    <source>
        <dbReference type="Proteomes" id="UP001430455"/>
    </source>
</evidence>
<dbReference type="RefSeq" id="WP_220581519.1">
    <property type="nucleotide sequence ID" value="NZ_RKLT01000012.1"/>
</dbReference>
<dbReference type="Pfam" id="PF26589">
    <property type="entry name" value="DUF8186"/>
    <property type="match status" value="1"/>
</dbReference>
<feature type="region of interest" description="Disordered" evidence="1">
    <location>
        <begin position="1"/>
        <end position="21"/>
    </location>
</feature>
<feature type="domain" description="DUF8186" evidence="4">
    <location>
        <begin position="205"/>
        <end position="364"/>
    </location>
</feature>
<keyword evidence="2" id="KW-1133">Transmembrane helix</keyword>